<dbReference type="InterPro" id="IPR005183">
    <property type="entry name" value="DUF305_CopM-like"/>
</dbReference>
<dbReference type="Proteomes" id="UP000603865">
    <property type="component" value="Unassembled WGS sequence"/>
</dbReference>
<feature type="domain" description="DUF305" evidence="2">
    <location>
        <begin position="36"/>
        <end position="128"/>
    </location>
</feature>
<evidence type="ECO:0000259" key="2">
    <source>
        <dbReference type="Pfam" id="PF03713"/>
    </source>
</evidence>
<evidence type="ECO:0000313" key="4">
    <source>
        <dbReference type="Proteomes" id="UP000603865"/>
    </source>
</evidence>
<reference evidence="3" key="1">
    <citation type="journal article" date="2014" name="Int. J. Syst. Evol. Microbiol.">
        <title>Complete genome sequence of Corynebacterium casei LMG S-19264T (=DSM 44701T), isolated from a smear-ripened cheese.</title>
        <authorList>
            <consortium name="US DOE Joint Genome Institute (JGI-PGF)"/>
            <person name="Walter F."/>
            <person name="Albersmeier A."/>
            <person name="Kalinowski J."/>
            <person name="Ruckert C."/>
        </authorList>
    </citation>
    <scope>NUCLEOTIDE SEQUENCE</scope>
    <source>
        <strain evidence="3">JCM 31311</strain>
    </source>
</reference>
<organism evidence="3 4">
    <name type="scientific">Deinococcus ruber</name>
    <dbReference type="NCBI Taxonomy" id="1848197"/>
    <lineage>
        <taxon>Bacteria</taxon>
        <taxon>Thermotogati</taxon>
        <taxon>Deinococcota</taxon>
        <taxon>Deinococci</taxon>
        <taxon>Deinococcales</taxon>
        <taxon>Deinococcaceae</taxon>
        <taxon>Deinococcus</taxon>
    </lineage>
</organism>
<sequence length="214" mass="23238">MKTEVIHMNNTLLTKLTLTAALLTGSGFAQSSGMKMNMSTTTGTSMSGMSMGSMDMTKMSSMATSSLEMLSGKAFDRAFLSMMIPHHQAAVDMSKAVLPLSKDAMVKSWANNIIKSQQQEISIMMALLKPLGGTDPKMTAMMDSMKGMGAMVKKAKNPDVAFVQGMLPHHSSAIDMAKVALQRSSDPQVLKLAEDIVVAQAKEMHDFRIWLLKR</sequence>
<dbReference type="AlphaFoldDB" id="A0A918FE60"/>
<protein>
    <recommendedName>
        <fullName evidence="2">DUF305 domain-containing protein</fullName>
    </recommendedName>
</protein>
<name>A0A918FE60_9DEIO</name>
<dbReference type="PANTHER" id="PTHR36933">
    <property type="entry name" value="SLL0788 PROTEIN"/>
    <property type="match status" value="1"/>
</dbReference>
<dbReference type="Pfam" id="PF03713">
    <property type="entry name" value="DUF305"/>
    <property type="match status" value="2"/>
</dbReference>
<evidence type="ECO:0000313" key="3">
    <source>
        <dbReference type="EMBL" id="GGR27299.1"/>
    </source>
</evidence>
<feature type="domain" description="DUF305" evidence="2">
    <location>
        <begin position="159"/>
        <end position="211"/>
    </location>
</feature>
<feature type="chain" id="PRO_5037203213" description="DUF305 domain-containing protein" evidence="1">
    <location>
        <begin position="32"/>
        <end position="214"/>
    </location>
</feature>
<keyword evidence="4" id="KW-1185">Reference proteome</keyword>
<gene>
    <name evidence="3" type="ORF">GCM10008957_43350</name>
</gene>
<keyword evidence="1" id="KW-0732">Signal</keyword>
<proteinExistence type="predicted"/>
<evidence type="ECO:0000256" key="1">
    <source>
        <dbReference type="SAM" id="SignalP"/>
    </source>
</evidence>
<accession>A0A918FE60</accession>
<dbReference type="InterPro" id="IPR012347">
    <property type="entry name" value="Ferritin-like"/>
</dbReference>
<comment type="caution">
    <text evidence="3">The sequence shown here is derived from an EMBL/GenBank/DDBJ whole genome shotgun (WGS) entry which is preliminary data.</text>
</comment>
<feature type="signal peptide" evidence="1">
    <location>
        <begin position="1"/>
        <end position="31"/>
    </location>
</feature>
<reference evidence="3" key="2">
    <citation type="submission" date="2020-09" db="EMBL/GenBank/DDBJ databases">
        <authorList>
            <person name="Sun Q."/>
            <person name="Ohkuma M."/>
        </authorList>
    </citation>
    <scope>NUCLEOTIDE SEQUENCE</scope>
    <source>
        <strain evidence="3">JCM 31311</strain>
    </source>
</reference>
<dbReference type="EMBL" id="BMQL01000040">
    <property type="protein sequence ID" value="GGR27299.1"/>
    <property type="molecule type" value="Genomic_DNA"/>
</dbReference>
<dbReference type="PANTHER" id="PTHR36933:SF1">
    <property type="entry name" value="SLL0788 PROTEIN"/>
    <property type="match status" value="1"/>
</dbReference>
<dbReference type="Gene3D" id="1.20.1260.10">
    <property type="match status" value="2"/>
</dbReference>